<dbReference type="HOGENOM" id="CLU_996052_0_0_2"/>
<dbReference type="Pfam" id="PF08238">
    <property type="entry name" value="Sel1"/>
    <property type="match status" value="6"/>
</dbReference>
<proteinExistence type="predicted"/>
<organism evidence="1 2">
    <name type="scientific">Methanomassiliicoccus intestinalis (strain Issoire-Mx1)</name>
    <dbReference type="NCBI Taxonomy" id="1295009"/>
    <lineage>
        <taxon>Archaea</taxon>
        <taxon>Methanobacteriati</taxon>
        <taxon>Thermoplasmatota</taxon>
        <taxon>Thermoplasmata</taxon>
        <taxon>Methanomassiliicoccales</taxon>
        <taxon>Methanomassiliicoccaceae</taxon>
        <taxon>Methanomassiliicoccus</taxon>
    </lineage>
</organism>
<dbReference type="AlphaFoldDB" id="R9T607"/>
<sequence length="278" mass="30369">MFQEFMMDIVTECRNPDPDVKDAFDKAIKLKEENPSESEKILRVCISKGCTDSMVALGNILSTGTDEQKKESFKLFTEAGNAGNIHGLRNSGYALALGIGCSKNKTAAAEWYKRAAEAGHAKAQCNLGVLYSYGNGVSQNDEEAAKWYKMSAENGYSRGQTNYGEYLMYGRGVKKDAAEAAKWFEASGSNRALFHLAELYLAGDGVPQSRDKAIEFLKSSSDGGYAKAMTFLASLIINEDRVYAESLYTKAAEKGNQTAIDALRNLGLPIPCVKKVRN</sequence>
<reference evidence="1 2" key="1">
    <citation type="journal article" date="2013" name="Genome Announc.">
        <title>Genome sequence of 'Candidatus Methanomassiliicoccus intestinalis' Issoire-Mx1, a third thermoplasmatales-related methanogenic archaeon from human feces.</title>
        <authorList>
            <person name="Borrel G."/>
            <person name="Harris H.M."/>
            <person name="Parisot N."/>
            <person name="Gaci N."/>
            <person name="Tottey W."/>
            <person name="Mihajlovski A."/>
            <person name="Deane J."/>
            <person name="Gribaldo S."/>
            <person name="Bardot O."/>
            <person name="Peyretaillade E."/>
            <person name="Peyret P."/>
            <person name="O'Toole P.W."/>
            <person name="Brugere J.F."/>
        </authorList>
    </citation>
    <scope>NUCLEOTIDE SEQUENCE [LARGE SCALE GENOMIC DNA]</scope>
    <source>
        <strain evidence="1 2">Issoire-Mx1</strain>
    </source>
</reference>
<dbReference type="Gene3D" id="1.25.40.10">
    <property type="entry name" value="Tetratricopeptide repeat domain"/>
    <property type="match status" value="2"/>
</dbReference>
<evidence type="ECO:0000313" key="1">
    <source>
        <dbReference type="EMBL" id="AGN26024.1"/>
    </source>
</evidence>
<dbReference type="SUPFAM" id="SSF81901">
    <property type="entry name" value="HCP-like"/>
    <property type="match status" value="1"/>
</dbReference>
<dbReference type="STRING" id="1295009.MMINT_06540"/>
<name>R9T607_METII</name>
<dbReference type="PANTHER" id="PTHR11102">
    <property type="entry name" value="SEL-1-LIKE PROTEIN"/>
    <property type="match status" value="1"/>
</dbReference>
<dbReference type="InterPro" id="IPR011990">
    <property type="entry name" value="TPR-like_helical_dom_sf"/>
</dbReference>
<dbReference type="InterPro" id="IPR050767">
    <property type="entry name" value="Sel1_AlgK"/>
</dbReference>
<protein>
    <submittedName>
        <fullName evidence="1">TPR repeat, SEL1 subfamily protein</fullName>
    </submittedName>
</protein>
<dbReference type="KEGG" id="mer:MMINT_06540"/>
<dbReference type="PANTHER" id="PTHR11102:SF160">
    <property type="entry name" value="ERAD-ASSOCIATED E3 UBIQUITIN-PROTEIN LIGASE COMPONENT HRD3"/>
    <property type="match status" value="1"/>
</dbReference>
<dbReference type="InParanoid" id="R9T607"/>
<dbReference type="Proteomes" id="UP000014070">
    <property type="component" value="Chromosome"/>
</dbReference>
<accession>R9T607</accession>
<dbReference type="SMART" id="SM00671">
    <property type="entry name" value="SEL1"/>
    <property type="match status" value="6"/>
</dbReference>
<dbReference type="EMBL" id="CP005934">
    <property type="protein sequence ID" value="AGN26024.1"/>
    <property type="molecule type" value="Genomic_DNA"/>
</dbReference>
<gene>
    <name evidence="1" type="ORF">MMINT_06540</name>
</gene>
<dbReference type="InterPro" id="IPR006597">
    <property type="entry name" value="Sel1-like"/>
</dbReference>
<keyword evidence="2" id="KW-1185">Reference proteome</keyword>
<evidence type="ECO:0000313" key="2">
    <source>
        <dbReference type="Proteomes" id="UP000014070"/>
    </source>
</evidence>